<accession>A0A366MDZ0</accession>
<proteinExistence type="predicted"/>
<evidence type="ECO:0000313" key="1">
    <source>
        <dbReference type="EMBL" id="RBQ24471.1"/>
    </source>
</evidence>
<dbReference type="AlphaFoldDB" id="A0A366MDZ0"/>
<organism evidence="1 2">
    <name type="scientific">Candidatus Methanobinarius endosymbioticus</name>
    <dbReference type="NCBI Taxonomy" id="2006182"/>
    <lineage>
        <taxon>Archaea</taxon>
        <taxon>Methanobacteriati</taxon>
        <taxon>Methanobacteriota</taxon>
        <taxon>Methanomada group</taxon>
        <taxon>Methanobacteria</taxon>
        <taxon>Methanobacteriales</taxon>
        <taxon>Methanobacteriaceae</taxon>
        <taxon>Candidatus Methanobinarius</taxon>
    </lineage>
</organism>
<dbReference type="EMBL" id="NIZT01000003">
    <property type="protein sequence ID" value="RBQ24471.1"/>
    <property type="molecule type" value="Genomic_DNA"/>
</dbReference>
<protein>
    <submittedName>
        <fullName evidence="1">Uncharacterized protein</fullName>
    </submittedName>
</protein>
<name>A0A366MDZ0_9EURY</name>
<comment type="caution">
    <text evidence="1">The sequence shown here is derived from an EMBL/GenBank/DDBJ whole genome shotgun (WGS) entry which is preliminary data.</text>
</comment>
<evidence type="ECO:0000313" key="2">
    <source>
        <dbReference type="Proteomes" id="UP000253099"/>
    </source>
</evidence>
<dbReference type="Proteomes" id="UP000253099">
    <property type="component" value="Unassembled WGS sequence"/>
</dbReference>
<keyword evidence="2" id="KW-1185">Reference proteome</keyword>
<sequence length="40" mass="4634">MCVKDLLGMQVLDKDAKEIEKVEDADFNENTGQIEKYLFL</sequence>
<reference evidence="1 2" key="1">
    <citation type="submission" date="2018-06" db="EMBL/GenBank/DDBJ databases">
        <title>Genomic insight into two independent archaeal endosymbiosis events.</title>
        <authorList>
            <person name="Lind A.E."/>
            <person name="Lewis W.H."/>
            <person name="Spang A."/>
            <person name="Guy L."/>
            <person name="Embley M.T."/>
            <person name="Ettema T.J.G."/>
        </authorList>
    </citation>
    <scope>NUCLEOTIDE SEQUENCE [LARGE SCALE GENOMIC DNA]</scope>
    <source>
        <strain evidence="1">NOE</strain>
    </source>
</reference>
<gene>
    <name evidence="1" type="ORF">ALNOE001_01180</name>
</gene>
<dbReference type="Gene3D" id="2.30.30.240">
    <property type="entry name" value="PRC-barrel domain"/>
    <property type="match status" value="1"/>
</dbReference>